<comment type="caution">
    <text evidence="1">The sequence shown here is derived from an EMBL/GenBank/DDBJ whole genome shotgun (WGS) entry which is preliminary data.</text>
</comment>
<proteinExistence type="predicted"/>
<name>A0A4Y2RFU9_ARAVE</name>
<dbReference type="Proteomes" id="UP000499080">
    <property type="component" value="Unassembled WGS sequence"/>
</dbReference>
<organism evidence="1 2">
    <name type="scientific">Araneus ventricosus</name>
    <name type="common">Orbweaver spider</name>
    <name type="synonym">Epeira ventricosa</name>
    <dbReference type="NCBI Taxonomy" id="182803"/>
    <lineage>
        <taxon>Eukaryota</taxon>
        <taxon>Metazoa</taxon>
        <taxon>Ecdysozoa</taxon>
        <taxon>Arthropoda</taxon>
        <taxon>Chelicerata</taxon>
        <taxon>Arachnida</taxon>
        <taxon>Araneae</taxon>
        <taxon>Araneomorphae</taxon>
        <taxon>Entelegynae</taxon>
        <taxon>Araneoidea</taxon>
        <taxon>Araneidae</taxon>
        <taxon>Araneus</taxon>
    </lineage>
</organism>
<accession>A0A4Y2RFU9</accession>
<dbReference type="AlphaFoldDB" id="A0A4Y2RFU9"/>
<evidence type="ECO:0000313" key="2">
    <source>
        <dbReference type="Proteomes" id="UP000499080"/>
    </source>
</evidence>
<dbReference type="OrthoDB" id="10024629at2759"/>
<sequence>MKHSNHEDGNRGLSMVARKMVRHPYEDGVRKLHAIIAAIQNRGLADVVEDPIKWLKENDRVAEFNKVDDMMCLANSYFFLDGTAKQWYVNHEDVLNSWEAFKTGISELFGDRQKIPERLRNS</sequence>
<dbReference type="EMBL" id="BGPR01016836">
    <property type="protein sequence ID" value="GBN74296.1"/>
    <property type="molecule type" value="Genomic_DNA"/>
</dbReference>
<gene>
    <name evidence="1" type="ORF">AVEN_249438_1</name>
</gene>
<reference evidence="1 2" key="1">
    <citation type="journal article" date="2019" name="Sci. Rep.">
        <title>Orb-weaving spider Araneus ventricosus genome elucidates the spidroin gene catalogue.</title>
        <authorList>
            <person name="Kono N."/>
            <person name="Nakamura H."/>
            <person name="Ohtoshi R."/>
            <person name="Moran D.A.P."/>
            <person name="Shinohara A."/>
            <person name="Yoshida Y."/>
            <person name="Fujiwara M."/>
            <person name="Mori M."/>
            <person name="Tomita M."/>
            <person name="Arakawa K."/>
        </authorList>
    </citation>
    <scope>NUCLEOTIDE SEQUENCE [LARGE SCALE GENOMIC DNA]</scope>
</reference>
<protein>
    <submittedName>
        <fullName evidence="1">Uncharacterized protein</fullName>
    </submittedName>
</protein>
<keyword evidence="2" id="KW-1185">Reference proteome</keyword>
<evidence type="ECO:0000313" key="1">
    <source>
        <dbReference type="EMBL" id="GBN74296.1"/>
    </source>
</evidence>